<dbReference type="Gene3D" id="2.40.50.1020">
    <property type="entry name" value="LytTr DNA-binding domain"/>
    <property type="match status" value="1"/>
</dbReference>
<feature type="domain" description="HTH LytTR-type" evidence="1">
    <location>
        <begin position="22"/>
        <end position="80"/>
    </location>
</feature>
<accession>A0ABR7CUY3</accession>
<comment type="caution">
    <text evidence="2">The sequence shown here is derived from an EMBL/GenBank/DDBJ whole genome shotgun (WGS) entry which is preliminary data.</text>
</comment>
<gene>
    <name evidence="2" type="ORF">H8S64_00035</name>
</gene>
<sequence>MDFKKDRLFVWNKDSYDRVFHAEILWLEASRNYCYMHLKDRPKILVGLPLLTLEKGLPAGLFTRVHRGYMVNLEHVERVRGNTIYIGKQEIPLGQPYREGFLARFHFLGSVKGLHK</sequence>
<dbReference type="Proteomes" id="UP000646484">
    <property type="component" value="Unassembled WGS sequence"/>
</dbReference>
<evidence type="ECO:0000259" key="1">
    <source>
        <dbReference type="PROSITE" id="PS50930"/>
    </source>
</evidence>
<reference evidence="2 3" key="1">
    <citation type="submission" date="2020-08" db="EMBL/GenBank/DDBJ databases">
        <title>Genome public.</title>
        <authorList>
            <person name="Liu C."/>
            <person name="Sun Q."/>
        </authorList>
    </citation>
    <scope>NUCLEOTIDE SEQUENCE [LARGE SCALE GENOMIC DNA]</scope>
    <source>
        <strain evidence="2 3">NSJ-56</strain>
    </source>
</reference>
<organism evidence="2 3">
    <name type="scientific">Butyricimonas hominis</name>
    <dbReference type="NCBI Taxonomy" id="2763032"/>
    <lineage>
        <taxon>Bacteria</taxon>
        <taxon>Pseudomonadati</taxon>
        <taxon>Bacteroidota</taxon>
        <taxon>Bacteroidia</taxon>
        <taxon>Bacteroidales</taxon>
        <taxon>Odoribacteraceae</taxon>
        <taxon>Butyricimonas</taxon>
    </lineage>
</organism>
<protein>
    <submittedName>
        <fullName evidence="2">LytTR family transcriptional regulator</fullName>
    </submittedName>
</protein>
<keyword evidence="3" id="KW-1185">Reference proteome</keyword>
<proteinExistence type="predicted"/>
<dbReference type="InterPro" id="IPR007492">
    <property type="entry name" value="LytTR_DNA-bd_dom"/>
</dbReference>
<evidence type="ECO:0000313" key="3">
    <source>
        <dbReference type="Proteomes" id="UP000646484"/>
    </source>
</evidence>
<evidence type="ECO:0000313" key="2">
    <source>
        <dbReference type="EMBL" id="MBC5619479.1"/>
    </source>
</evidence>
<dbReference type="SMART" id="SM00850">
    <property type="entry name" value="LytTR"/>
    <property type="match status" value="1"/>
</dbReference>
<name>A0ABR7CUY3_9BACT</name>
<dbReference type="Pfam" id="PF04397">
    <property type="entry name" value="LytTR"/>
    <property type="match status" value="1"/>
</dbReference>
<dbReference type="PROSITE" id="PS50930">
    <property type="entry name" value="HTH_LYTTR"/>
    <property type="match status" value="1"/>
</dbReference>
<dbReference type="EMBL" id="JACOOH010000001">
    <property type="protein sequence ID" value="MBC5619479.1"/>
    <property type="molecule type" value="Genomic_DNA"/>
</dbReference>